<feature type="region of interest" description="Disordered" evidence="1">
    <location>
        <begin position="45"/>
        <end position="64"/>
    </location>
</feature>
<protein>
    <submittedName>
        <fullName evidence="2">Uncharacterized protein</fullName>
    </submittedName>
</protein>
<dbReference type="AlphaFoldDB" id="A0A7L6ASV5"/>
<keyword evidence="3" id="KW-1185">Reference proteome</keyword>
<evidence type="ECO:0000256" key="1">
    <source>
        <dbReference type="SAM" id="MobiDB-lite"/>
    </source>
</evidence>
<proteinExistence type="predicted"/>
<dbReference type="Proteomes" id="UP000510621">
    <property type="component" value="Chromosome"/>
</dbReference>
<name>A0A7L6ASV5_9GAMM</name>
<gene>
    <name evidence="2" type="ORF">HZT40_12080</name>
</gene>
<organism evidence="2 3">
    <name type="scientific">Candidatus Thiothrix singaporensis</name>
    <dbReference type="NCBI Taxonomy" id="2799669"/>
    <lineage>
        <taxon>Bacteria</taxon>
        <taxon>Pseudomonadati</taxon>
        <taxon>Pseudomonadota</taxon>
        <taxon>Gammaproteobacteria</taxon>
        <taxon>Thiotrichales</taxon>
        <taxon>Thiotrichaceae</taxon>
        <taxon>Thiothrix</taxon>
    </lineage>
</organism>
<evidence type="ECO:0000313" key="3">
    <source>
        <dbReference type="Proteomes" id="UP000510621"/>
    </source>
</evidence>
<accession>A0A7L6ASV5</accession>
<reference evidence="2" key="1">
    <citation type="submission" date="2020-06" db="EMBL/GenBank/DDBJ databases">
        <title>Analysis procedures for assessing recovery of high quality, complete, closed genomes from Nanopore long read metagenome sequencing.</title>
        <authorList>
            <person name="Bessarab I."/>
            <person name="Arumugam K."/>
            <person name="Haryono M."/>
            <person name="Liu X."/>
            <person name="Roy S."/>
            <person name="Zuniga-Montanez R.E."/>
            <person name="Qiu G."/>
            <person name="Drautz-Moses D.I."/>
            <person name="Law Y.Y."/>
            <person name="Wuertz S."/>
            <person name="Lauro F.M."/>
            <person name="Huson D.H."/>
            <person name="Williams R.B."/>
        </authorList>
    </citation>
    <scope>NUCLEOTIDE SEQUENCE [LARGE SCALE GENOMIC DNA]</scope>
    <source>
        <strain evidence="2">SSD2</strain>
    </source>
</reference>
<evidence type="ECO:0000313" key="2">
    <source>
        <dbReference type="EMBL" id="QLQ32200.1"/>
    </source>
</evidence>
<sequence>MKKPSAVKTSLFAAEERERKLDRKGDLLSVLEKHVSFTALAEEVDRIAPRPGTKQEAARPTQRS</sequence>
<dbReference type="EMBL" id="CP059265">
    <property type="protein sequence ID" value="QLQ32200.1"/>
    <property type="molecule type" value="Genomic_DNA"/>
</dbReference>
<dbReference type="KEGG" id="this:HZT40_12080"/>